<evidence type="ECO:0000313" key="6">
    <source>
        <dbReference type="Proteomes" id="UP000077829"/>
    </source>
</evidence>
<keyword evidence="1" id="KW-0645">Protease</keyword>
<keyword evidence="3" id="KW-0788">Thiol protease</keyword>
<keyword evidence="2" id="KW-0378">Hydrolase</keyword>
<dbReference type="GO" id="GO:0006508">
    <property type="term" value="P:proteolysis"/>
    <property type="evidence" value="ECO:0007669"/>
    <property type="project" value="UniProtKB-KW"/>
</dbReference>
<evidence type="ECO:0000259" key="4">
    <source>
        <dbReference type="Pfam" id="PF03543"/>
    </source>
</evidence>
<protein>
    <recommendedName>
        <fullName evidence="4">Peptidase C58 YopT-type domain-containing protein</fullName>
    </recommendedName>
</protein>
<dbReference type="AlphaFoldDB" id="A0A172Z9V3"/>
<organism evidence="5 6">
    <name type="scientific">Pseudomonas antarctica</name>
    <dbReference type="NCBI Taxonomy" id="219572"/>
    <lineage>
        <taxon>Bacteria</taxon>
        <taxon>Pseudomonadati</taxon>
        <taxon>Pseudomonadota</taxon>
        <taxon>Gammaproteobacteria</taxon>
        <taxon>Pseudomonadales</taxon>
        <taxon>Pseudomonadaceae</taxon>
        <taxon>Pseudomonas</taxon>
    </lineage>
</organism>
<dbReference type="SUPFAM" id="SSF54001">
    <property type="entry name" value="Cysteine proteinases"/>
    <property type="match status" value="1"/>
</dbReference>
<evidence type="ECO:0000313" key="5">
    <source>
        <dbReference type="EMBL" id="ANF89295.1"/>
    </source>
</evidence>
<dbReference type="Proteomes" id="UP000077829">
    <property type="component" value="Plasmid pP27494_1"/>
</dbReference>
<dbReference type="PATRIC" id="fig|219572.3.peg.6146"/>
<dbReference type="InterPro" id="IPR038765">
    <property type="entry name" value="Papain-like_cys_pep_sf"/>
</dbReference>
<dbReference type="EMBL" id="CP015601">
    <property type="protein sequence ID" value="ANF89295.1"/>
    <property type="molecule type" value="Genomic_DNA"/>
</dbReference>
<accession>A0A172Z9V3</accession>
<dbReference type="InterPro" id="IPR006473">
    <property type="entry name" value="Peptidase_C58_Yopt"/>
</dbReference>
<dbReference type="GO" id="GO:0004197">
    <property type="term" value="F:cysteine-type endopeptidase activity"/>
    <property type="evidence" value="ECO:0007669"/>
    <property type="project" value="InterPro"/>
</dbReference>
<keyword evidence="5" id="KW-0614">Plasmid</keyword>
<reference evidence="5 6" key="1">
    <citation type="submission" date="2016-05" db="EMBL/GenBank/DDBJ databases">
        <title>Complete genome sequence of Pseudomonas antarctica PAMC 27494.</title>
        <authorList>
            <person name="Lee J."/>
        </authorList>
    </citation>
    <scope>NUCLEOTIDE SEQUENCE [LARGE SCALE GENOMIC DNA]</scope>
    <source>
        <strain evidence="5 6">PAMC 27494</strain>
        <plasmid evidence="6">Plasmid pp27494_1</plasmid>
    </source>
</reference>
<evidence type="ECO:0000256" key="1">
    <source>
        <dbReference type="ARBA" id="ARBA00022670"/>
    </source>
</evidence>
<sequence>MATHMNKLGTIATWASNAFKSNTEGSAKAPDNKAKTSSAIVERPDISNIDCVGAAVAVPRLKQALRSFPHNEFDLEKVAKSLKLSAAIGDGACVGLSLTWLEGVMQRPNKSPINKNGCLVTNDGLQTAFAIQRNYVGEHAKALATLGNLSPEAVSRAATQALFNEHGLNAATVSGGLDEEHLASLIATPGHYIIALTGFNDGHCLAATTLPAHEHEPRITVFDPEAGEFKMHTEEAEYFLTALNARYKTVGWNYSGMDVFSLRANIQAADRG</sequence>
<proteinExistence type="predicted"/>
<dbReference type="KEGG" id="panr:A7J50_5988"/>
<geneLocation type="plasmid" evidence="6">
    <name>pp27494_1</name>
</geneLocation>
<name>A0A172Z9V3_9PSED</name>
<gene>
    <name evidence="5" type="ORF">A7J50_5988</name>
</gene>
<evidence type="ECO:0000256" key="3">
    <source>
        <dbReference type="ARBA" id="ARBA00022807"/>
    </source>
</evidence>
<dbReference type="Pfam" id="PF03543">
    <property type="entry name" value="Peptidase_C58"/>
    <property type="match status" value="1"/>
</dbReference>
<evidence type="ECO:0000256" key="2">
    <source>
        <dbReference type="ARBA" id="ARBA00022801"/>
    </source>
</evidence>
<dbReference type="Gene3D" id="3.90.70.20">
    <property type="match status" value="1"/>
</dbReference>
<feature type="domain" description="Peptidase C58 YopT-type" evidence="4">
    <location>
        <begin position="85"/>
        <end position="248"/>
    </location>
</feature>